<dbReference type="Pfam" id="PF00582">
    <property type="entry name" value="Usp"/>
    <property type="match status" value="1"/>
</dbReference>
<feature type="compositionally biased region" description="Polar residues" evidence="1">
    <location>
        <begin position="594"/>
        <end position="607"/>
    </location>
</feature>
<organism evidence="3 4">
    <name type="scientific">Zalerion maritima</name>
    <dbReference type="NCBI Taxonomy" id="339359"/>
    <lineage>
        <taxon>Eukaryota</taxon>
        <taxon>Fungi</taxon>
        <taxon>Dikarya</taxon>
        <taxon>Ascomycota</taxon>
        <taxon>Pezizomycotina</taxon>
        <taxon>Sordariomycetes</taxon>
        <taxon>Lulworthiomycetidae</taxon>
        <taxon>Lulworthiales</taxon>
        <taxon>Lulworthiaceae</taxon>
        <taxon>Zalerion</taxon>
    </lineage>
</organism>
<feature type="region of interest" description="Disordered" evidence="1">
    <location>
        <begin position="137"/>
        <end position="187"/>
    </location>
</feature>
<dbReference type="InterPro" id="IPR014729">
    <property type="entry name" value="Rossmann-like_a/b/a_fold"/>
</dbReference>
<feature type="compositionally biased region" description="Low complexity" evidence="1">
    <location>
        <begin position="97"/>
        <end position="118"/>
    </location>
</feature>
<feature type="compositionally biased region" description="Basic and acidic residues" evidence="1">
    <location>
        <begin position="62"/>
        <end position="75"/>
    </location>
</feature>
<evidence type="ECO:0000256" key="1">
    <source>
        <dbReference type="SAM" id="MobiDB-lite"/>
    </source>
</evidence>
<dbReference type="CDD" id="cd23659">
    <property type="entry name" value="USP_At3g01520-like"/>
    <property type="match status" value="1"/>
</dbReference>
<sequence length="613" mass="66629">MSGSSKPSNGKSSNGLSFSSLTRVLPKSAPSTPQGHSDRKESKSDYFSFRRRNRVGSIPSAVEDKDKSKEPDSPRLVKQPLSKPTPNRGPPPPLVMSPASTISTAGSTGTGVTSPTITNNKRFSTAGSIVSRHGSISSLSFKMPSDPQLPRGEPKGKSGRIRNSSPPPERTPTATQSFPQLEGGTSTSSRSLVAGFVALHVFRDDVDQFEAERMRSPQSASAGRAEFLFYADFPALVVLMPKLTPLSPDDRFRSHVAFDSVPAGDATKNNTASVVLNCKHQGYHPTRRSRTFMAGLDDHSYSDYALEYLLAALVDDGDHVVCVTVMEKDVRSLENSYRDQARSLMKKVVKKNYELADSAINVTLEFAVGKLHNTFQRLIQIYQPGMLIVGTRGRSGGIQGLMGSRNSFSKYCLQYSPIPVVVVRPDEQRLKKKHKRKLDPTRGSYAKILARSTGGVHEADSDATSSVFELESKLSKDEEAHKVAQAIGLPASFDPTLKPLDLDKYLSHRPSAQPSASDSNLAVPAKAVDTSGVSDVEDGSGDDDEEEEEAEVEFETVHVTKQQKERLHMMEMGEAAALLKHEEEAEDDDDDEGSNSQAQPADENSSSTEDKNG</sequence>
<feature type="compositionally biased region" description="Low complexity" evidence="1">
    <location>
        <begin position="1"/>
        <end position="17"/>
    </location>
</feature>
<feature type="compositionally biased region" description="Polar residues" evidence="1">
    <location>
        <begin position="510"/>
        <end position="520"/>
    </location>
</feature>
<name>A0AAD5RWK7_9PEZI</name>
<dbReference type="EMBL" id="JAKWBI020000025">
    <property type="protein sequence ID" value="KAJ2905765.1"/>
    <property type="molecule type" value="Genomic_DNA"/>
</dbReference>
<evidence type="ECO:0000313" key="4">
    <source>
        <dbReference type="Proteomes" id="UP001201980"/>
    </source>
</evidence>
<gene>
    <name evidence="3" type="ORF">MKZ38_004442</name>
</gene>
<feature type="region of interest" description="Disordered" evidence="1">
    <location>
        <begin position="1"/>
        <end position="120"/>
    </location>
</feature>
<protein>
    <recommendedName>
        <fullName evidence="2">UspA domain-containing protein</fullName>
    </recommendedName>
</protein>
<feature type="domain" description="UspA" evidence="2">
    <location>
        <begin position="290"/>
        <end position="424"/>
    </location>
</feature>
<dbReference type="AlphaFoldDB" id="A0AAD5RWK7"/>
<dbReference type="Gene3D" id="3.40.50.620">
    <property type="entry name" value="HUPs"/>
    <property type="match status" value="1"/>
</dbReference>
<dbReference type="InterPro" id="IPR006016">
    <property type="entry name" value="UspA"/>
</dbReference>
<dbReference type="PANTHER" id="PTHR47815">
    <property type="entry name" value="UNIVERSAL STRESS PROTEIN A FAMILY PROTEIN C25B2.10"/>
    <property type="match status" value="1"/>
</dbReference>
<feature type="compositionally biased region" description="Polar residues" evidence="1">
    <location>
        <begin position="172"/>
        <end position="187"/>
    </location>
</feature>
<dbReference type="Proteomes" id="UP001201980">
    <property type="component" value="Unassembled WGS sequence"/>
</dbReference>
<dbReference type="PANTHER" id="PTHR47815:SF1">
    <property type="entry name" value="UNIVERSAL STRESS PROTEIN A FAMILY PROTEIN C25B2.10"/>
    <property type="match status" value="1"/>
</dbReference>
<feature type="compositionally biased region" description="Acidic residues" evidence="1">
    <location>
        <begin position="535"/>
        <end position="554"/>
    </location>
</feature>
<evidence type="ECO:0000259" key="2">
    <source>
        <dbReference type="Pfam" id="PF00582"/>
    </source>
</evidence>
<evidence type="ECO:0000313" key="3">
    <source>
        <dbReference type="EMBL" id="KAJ2905765.1"/>
    </source>
</evidence>
<comment type="caution">
    <text evidence="3">The sequence shown here is derived from an EMBL/GenBank/DDBJ whole genome shotgun (WGS) entry which is preliminary data.</text>
</comment>
<accession>A0AAD5RWK7</accession>
<feature type="compositionally biased region" description="Basic and acidic residues" evidence="1">
    <location>
        <begin position="555"/>
        <end position="571"/>
    </location>
</feature>
<feature type="region of interest" description="Disordered" evidence="1">
    <location>
        <begin position="507"/>
        <end position="613"/>
    </location>
</feature>
<feature type="compositionally biased region" description="Acidic residues" evidence="1">
    <location>
        <begin position="584"/>
        <end position="593"/>
    </location>
</feature>
<proteinExistence type="predicted"/>
<dbReference type="SUPFAM" id="SSF52402">
    <property type="entry name" value="Adenine nucleotide alpha hydrolases-like"/>
    <property type="match status" value="1"/>
</dbReference>
<keyword evidence="4" id="KW-1185">Reference proteome</keyword>
<reference evidence="3" key="1">
    <citation type="submission" date="2022-07" db="EMBL/GenBank/DDBJ databases">
        <title>Draft genome sequence of Zalerion maritima ATCC 34329, a (micro)plastics degrading marine fungus.</title>
        <authorList>
            <person name="Paco A."/>
            <person name="Goncalves M.F.M."/>
            <person name="Rocha-Santos T.A.P."/>
            <person name="Alves A."/>
        </authorList>
    </citation>
    <scope>NUCLEOTIDE SEQUENCE</scope>
    <source>
        <strain evidence="3">ATCC 34329</strain>
    </source>
</reference>